<dbReference type="EMBL" id="VSSQ01000193">
    <property type="protein sequence ID" value="MPL84726.1"/>
    <property type="molecule type" value="Genomic_DNA"/>
</dbReference>
<gene>
    <name evidence="1" type="ORF">SDC9_30691</name>
</gene>
<dbReference type="AlphaFoldDB" id="A0A644V080"/>
<accession>A0A644V080</accession>
<protein>
    <submittedName>
        <fullName evidence="1">Uncharacterized protein</fullName>
    </submittedName>
</protein>
<name>A0A644V080_9ZZZZ</name>
<evidence type="ECO:0000313" key="1">
    <source>
        <dbReference type="EMBL" id="MPL84726.1"/>
    </source>
</evidence>
<comment type="caution">
    <text evidence="1">The sequence shown here is derived from an EMBL/GenBank/DDBJ whole genome shotgun (WGS) entry which is preliminary data.</text>
</comment>
<reference evidence="1" key="1">
    <citation type="submission" date="2019-08" db="EMBL/GenBank/DDBJ databases">
        <authorList>
            <person name="Kucharzyk K."/>
            <person name="Murdoch R.W."/>
            <person name="Higgins S."/>
            <person name="Loffler F."/>
        </authorList>
    </citation>
    <scope>NUCLEOTIDE SEQUENCE</scope>
</reference>
<proteinExistence type="predicted"/>
<organism evidence="1">
    <name type="scientific">bioreactor metagenome</name>
    <dbReference type="NCBI Taxonomy" id="1076179"/>
    <lineage>
        <taxon>unclassified sequences</taxon>
        <taxon>metagenomes</taxon>
        <taxon>ecological metagenomes</taxon>
    </lineage>
</organism>
<sequence>MGPVIAKVVEVGEGQPLAGEIRQPDPGVVEGLRAAETILKLIGVAIAQPADPELMHMAVGPAERGLQHQMQPVERPVRWHDKSPPDRRANLRQRDMQADGIRGLVQGRSPRSDRKILERFSSSQRLGDPCRFAPTAGPGDFGVFRVAVFGRRRRPFPGGSGFRKLVETETELAGQFVNLGAGLGLATVLEAGDGLCDVLLQLLQFGERQGVKIDIRHLVLIYCPVDLSLSALEGRRLALESRYRDCVSDKRRYRGDYNTSGIGGSRLVAFAFLCLPRLNTRIVWGKAFPLIGTGATDTPPSAGRPRNAP</sequence>